<comment type="caution">
    <text evidence="1">The sequence shown here is derived from an EMBL/GenBank/DDBJ whole genome shotgun (WGS) entry which is preliminary data.</text>
</comment>
<reference evidence="1 2" key="1">
    <citation type="submission" date="2021-06" db="EMBL/GenBank/DDBJ databases">
        <title>Actinomycetes sequencing.</title>
        <authorList>
            <person name="Shan Q."/>
        </authorList>
    </citation>
    <scope>NUCLEOTIDE SEQUENCE [LARGE SCALE GENOMIC DNA]</scope>
    <source>
        <strain evidence="1 2">NEAU-G5</strain>
    </source>
</reference>
<name>A0ABS6B756_9NOCA</name>
<evidence type="ECO:0008006" key="3">
    <source>
        <dbReference type="Google" id="ProtNLM"/>
    </source>
</evidence>
<protein>
    <recommendedName>
        <fullName evidence="3">Replication-relaxation</fullName>
    </recommendedName>
</protein>
<proteinExistence type="predicted"/>
<sequence>MPEWVDEWPSDRIPLTSTRRLRAVRAAHQGPRAGTQRRHGWRRTAADERLLYAAARFGAITLRQAATFYGGVTETARRRARYMAEAGLLVRSDNVRWTGTLLSATAAGIAASTPPGHPLLREITPGEGGLLHRLLLAETALRAETRGLTVVSERQARTLERVRDDGHAAERFAARCGIHTASGAGGEGDFGKVRPSVVGDGRPRWWAIPANTEGGLHWPDAVVVAPAGLLALEVELVAKQPHRTRMVLRAYQWAIERGHFAQVLWLVTPDVRVQLEGHRDRHGHWRDGLLAEHGLVASGAPPDWSARRHAMVVRPVTPTDDGLAYALSQRLLAPPHRCSYRQWRQHRTVWAAAGTSLDFEAWITRLHTRIR</sequence>
<dbReference type="Proteomes" id="UP000733379">
    <property type="component" value="Unassembled WGS sequence"/>
</dbReference>
<keyword evidence="2" id="KW-1185">Reference proteome</keyword>
<evidence type="ECO:0000313" key="1">
    <source>
        <dbReference type="EMBL" id="MBU3066156.1"/>
    </source>
</evidence>
<dbReference type="EMBL" id="JAHKNI010000013">
    <property type="protein sequence ID" value="MBU3066156.1"/>
    <property type="molecule type" value="Genomic_DNA"/>
</dbReference>
<accession>A0ABS6B756</accession>
<organism evidence="1 2">
    <name type="scientific">Nocardia albiluteola</name>
    <dbReference type="NCBI Taxonomy" id="2842303"/>
    <lineage>
        <taxon>Bacteria</taxon>
        <taxon>Bacillati</taxon>
        <taxon>Actinomycetota</taxon>
        <taxon>Actinomycetes</taxon>
        <taxon>Mycobacteriales</taxon>
        <taxon>Nocardiaceae</taxon>
        <taxon>Nocardia</taxon>
    </lineage>
</organism>
<dbReference type="RefSeq" id="WP_215922231.1">
    <property type="nucleotide sequence ID" value="NZ_JAHKNI010000013.1"/>
</dbReference>
<evidence type="ECO:0000313" key="2">
    <source>
        <dbReference type="Proteomes" id="UP000733379"/>
    </source>
</evidence>
<gene>
    <name evidence="1" type="ORF">KO481_32145</name>
</gene>